<accession>A0A814IRB9</accession>
<name>A0A814IRB9_9BILA</name>
<evidence type="ECO:0000313" key="1">
    <source>
        <dbReference type="EMBL" id="CAF1026976.1"/>
    </source>
</evidence>
<protein>
    <submittedName>
        <fullName evidence="1">Uncharacterized protein</fullName>
    </submittedName>
</protein>
<dbReference type="EMBL" id="CAJOAX010001291">
    <property type="protein sequence ID" value="CAF3703031.1"/>
    <property type="molecule type" value="Genomic_DNA"/>
</dbReference>
<proteinExistence type="predicted"/>
<evidence type="ECO:0000313" key="3">
    <source>
        <dbReference type="Proteomes" id="UP000663882"/>
    </source>
</evidence>
<organism evidence="1 3">
    <name type="scientific">Rotaria sordida</name>
    <dbReference type="NCBI Taxonomy" id="392033"/>
    <lineage>
        <taxon>Eukaryota</taxon>
        <taxon>Metazoa</taxon>
        <taxon>Spiralia</taxon>
        <taxon>Gnathifera</taxon>
        <taxon>Rotifera</taxon>
        <taxon>Eurotatoria</taxon>
        <taxon>Bdelloidea</taxon>
        <taxon>Philodinida</taxon>
        <taxon>Philodinidae</taxon>
        <taxon>Rotaria</taxon>
    </lineage>
</organism>
<dbReference type="AlphaFoldDB" id="A0A814IRB9"/>
<gene>
    <name evidence="2" type="ORF">OTI717_LOCUS12663</name>
    <name evidence="1" type="ORF">RFH988_LOCUS15501</name>
</gene>
<reference evidence="1" key="1">
    <citation type="submission" date="2021-02" db="EMBL/GenBank/DDBJ databases">
        <authorList>
            <person name="Nowell W R."/>
        </authorList>
    </citation>
    <scope>NUCLEOTIDE SEQUENCE</scope>
</reference>
<evidence type="ECO:0000313" key="2">
    <source>
        <dbReference type="EMBL" id="CAF3703031.1"/>
    </source>
</evidence>
<comment type="caution">
    <text evidence="1">The sequence shown here is derived from an EMBL/GenBank/DDBJ whole genome shotgun (WGS) entry which is preliminary data.</text>
</comment>
<dbReference type="EMBL" id="CAJNOO010000757">
    <property type="protein sequence ID" value="CAF1026976.1"/>
    <property type="molecule type" value="Genomic_DNA"/>
</dbReference>
<dbReference type="OrthoDB" id="10053922at2759"/>
<dbReference type="Proteomes" id="UP000663882">
    <property type="component" value="Unassembled WGS sequence"/>
</dbReference>
<sequence length="179" mass="19190">MNSPQTRIILPTNATSVSNPLAATTPTAIAHDTVVQTNREGEPPEYREIKTTEQILEPTLLEKVPPTKMTTKTTTTTTVEEVPTVPTSKVTTTVQETPASTDYVLKQADEFKPIAVVSDTTPVNSANNQIVGTTSTGSLTTPGKIVGDLEPIVSEHHVTTVAEPVTKKVIKTVTKETKE</sequence>
<dbReference type="Proteomes" id="UP000663823">
    <property type="component" value="Unassembled WGS sequence"/>
</dbReference>